<evidence type="ECO:0000256" key="2">
    <source>
        <dbReference type="HAMAP-Rule" id="MF_00549"/>
    </source>
</evidence>
<dbReference type="Pfam" id="PF02142">
    <property type="entry name" value="MGS"/>
    <property type="match status" value="1"/>
</dbReference>
<dbReference type="Proteomes" id="UP000595197">
    <property type="component" value="Plasmid pTT6-1"/>
</dbReference>
<protein>
    <recommendedName>
        <fullName evidence="2">Methylglyoxal synthase</fullName>
        <shortName evidence="2">MGS</shortName>
        <ecNumber evidence="2">4.2.3.3</ecNumber>
    </recommendedName>
</protein>
<comment type="similarity">
    <text evidence="1 2">Belongs to the methylglyoxal synthase family.</text>
</comment>
<dbReference type="EMBL" id="CP067421">
    <property type="protein sequence ID" value="QQP92906.1"/>
    <property type="molecule type" value="Genomic_DNA"/>
</dbReference>
<dbReference type="CDD" id="cd01422">
    <property type="entry name" value="MGS"/>
    <property type="match status" value="1"/>
</dbReference>
<dbReference type="InterPro" id="IPR036914">
    <property type="entry name" value="MGS-like_dom_sf"/>
</dbReference>
<geneLocation type="plasmid" evidence="4 5">
    <name>pTT6-1</name>
</geneLocation>
<reference evidence="4" key="1">
    <citation type="submission" date="2021-02" db="EMBL/GenBank/DDBJ databases">
        <title>Skermanella TT6 skin isolate.</title>
        <authorList>
            <person name="Lee K."/>
            <person name="Ganzorig M."/>
        </authorList>
    </citation>
    <scope>NUCLEOTIDE SEQUENCE</scope>
    <source>
        <strain evidence="4">TT6</strain>
    </source>
</reference>
<feature type="binding site" evidence="2">
    <location>
        <position position="13"/>
    </location>
    <ligand>
        <name>substrate</name>
    </ligand>
</feature>
<gene>
    <name evidence="2" type="primary">mgsA</name>
    <name evidence="4" type="ORF">IGS68_31195</name>
</gene>
<evidence type="ECO:0000256" key="1">
    <source>
        <dbReference type="ARBA" id="ARBA00006287"/>
    </source>
</evidence>
<evidence type="ECO:0000259" key="3">
    <source>
        <dbReference type="PROSITE" id="PS51855"/>
    </source>
</evidence>
<evidence type="ECO:0000313" key="5">
    <source>
        <dbReference type="Proteomes" id="UP000595197"/>
    </source>
</evidence>
<proteinExistence type="inferred from homology"/>
<feature type="active site" description="Proton donor/acceptor" evidence="2">
    <location>
        <position position="66"/>
    </location>
</feature>
<keyword evidence="4" id="KW-0614">Plasmid</keyword>
<organism evidence="4 5">
    <name type="scientific">Skermanella cutis</name>
    <dbReference type="NCBI Taxonomy" id="2775420"/>
    <lineage>
        <taxon>Bacteria</taxon>
        <taxon>Pseudomonadati</taxon>
        <taxon>Pseudomonadota</taxon>
        <taxon>Alphaproteobacteria</taxon>
        <taxon>Rhodospirillales</taxon>
        <taxon>Azospirillaceae</taxon>
        <taxon>Skermanella</taxon>
    </lineage>
</organism>
<dbReference type="PANTHER" id="PTHR30492:SF0">
    <property type="entry name" value="METHYLGLYOXAL SYNTHASE"/>
    <property type="match status" value="1"/>
</dbReference>
<dbReference type="SUPFAM" id="SSF52335">
    <property type="entry name" value="Methylglyoxal synthase-like"/>
    <property type="match status" value="1"/>
</dbReference>
<dbReference type="Gene3D" id="3.40.50.1380">
    <property type="entry name" value="Methylglyoxal synthase-like domain"/>
    <property type="match status" value="1"/>
</dbReference>
<dbReference type="InterPro" id="IPR011607">
    <property type="entry name" value="MGS-like_dom"/>
</dbReference>
<dbReference type="PROSITE" id="PS51855">
    <property type="entry name" value="MGS"/>
    <property type="match status" value="1"/>
</dbReference>
<dbReference type="GO" id="GO:0008929">
    <property type="term" value="F:methylglyoxal synthase activity"/>
    <property type="evidence" value="ECO:0007669"/>
    <property type="project" value="UniProtKB-EC"/>
</dbReference>
<dbReference type="PIRSF" id="PIRSF006614">
    <property type="entry name" value="Methylglyox_syn"/>
    <property type="match status" value="1"/>
</dbReference>
<dbReference type="SMART" id="SM00851">
    <property type="entry name" value="MGS"/>
    <property type="match status" value="1"/>
</dbReference>
<dbReference type="PANTHER" id="PTHR30492">
    <property type="entry name" value="METHYLGLYOXAL SYNTHASE"/>
    <property type="match status" value="1"/>
</dbReference>
<keyword evidence="2 4" id="KW-0456">Lyase</keyword>
<comment type="catalytic activity">
    <reaction evidence="2">
        <text>dihydroxyacetone phosphate = methylglyoxal + phosphate</text>
        <dbReference type="Rhea" id="RHEA:17937"/>
        <dbReference type="ChEBI" id="CHEBI:17158"/>
        <dbReference type="ChEBI" id="CHEBI:43474"/>
        <dbReference type="ChEBI" id="CHEBI:57642"/>
        <dbReference type="EC" id="4.2.3.3"/>
    </reaction>
</comment>
<feature type="binding site" evidence="2">
    <location>
        <position position="17"/>
    </location>
    <ligand>
        <name>substrate</name>
    </ligand>
</feature>
<feature type="binding site" evidence="2">
    <location>
        <begin position="60"/>
        <end position="61"/>
    </location>
    <ligand>
        <name>substrate</name>
    </ligand>
</feature>
<dbReference type="InterPro" id="IPR018148">
    <property type="entry name" value="Methylglyoxal_synth_AS"/>
</dbReference>
<feature type="binding site" evidence="2">
    <location>
        <position position="93"/>
    </location>
    <ligand>
        <name>substrate</name>
    </ligand>
</feature>
<comment type="function">
    <text evidence="2">Catalyzes the formation of methylglyoxal from dihydroxyacetone phosphate.</text>
</comment>
<feature type="domain" description="MGS-like" evidence="3">
    <location>
        <begin position="1"/>
        <end position="148"/>
    </location>
</feature>
<dbReference type="EC" id="4.2.3.3" evidence="2"/>
<dbReference type="HAMAP" id="MF_00549">
    <property type="entry name" value="Methylglyoxal_synth"/>
    <property type="match status" value="1"/>
</dbReference>
<dbReference type="PROSITE" id="PS01335">
    <property type="entry name" value="METHYLGLYOXAL_SYNTH"/>
    <property type="match status" value="1"/>
</dbReference>
<evidence type="ECO:0000313" key="4">
    <source>
        <dbReference type="EMBL" id="QQP92906.1"/>
    </source>
</evidence>
<sequence length="148" mass="15761">MMEASKRIALVAHDSMKEELLAWVRHNAGTLEAHRFWSTGTTGSRIKEACPELEVTALKSGPLGGDQQVGAMIADGGLDILLFFTDALSPHPHDADVQALTRLSTLYNVALATNRTTADFLITSPFFGKSFQPTGGGDGTPAHPDARG</sequence>
<accession>A0ABX7BET0</accession>
<dbReference type="NCBIfam" id="NF003559">
    <property type="entry name" value="PRK05234.1"/>
    <property type="match status" value="1"/>
</dbReference>
<feature type="binding site" evidence="2">
    <location>
        <begin position="39"/>
        <end position="42"/>
    </location>
    <ligand>
        <name>substrate</name>
    </ligand>
</feature>
<name>A0ABX7BET0_9PROT</name>
<keyword evidence="5" id="KW-1185">Reference proteome</keyword>
<dbReference type="NCBIfam" id="TIGR00160">
    <property type="entry name" value="MGSA"/>
    <property type="match status" value="1"/>
</dbReference>
<dbReference type="InterPro" id="IPR004363">
    <property type="entry name" value="Methylgl_synth"/>
</dbReference>